<dbReference type="Pfam" id="PF16344">
    <property type="entry name" value="FecR_C"/>
    <property type="match status" value="1"/>
</dbReference>
<dbReference type="PANTHER" id="PTHR30273:SF2">
    <property type="entry name" value="PROTEIN FECR"/>
    <property type="match status" value="1"/>
</dbReference>
<evidence type="ECO:0000313" key="5">
    <source>
        <dbReference type="Proteomes" id="UP000260862"/>
    </source>
</evidence>
<evidence type="ECO:0000313" key="4">
    <source>
        <dbReference type="EMBL" id="RGK58027.1"/>
    </source>
</evidence>
<keyword evidence="5" id="KW-1185">Reference proteome</keyword>
<dbReference type="InterPro" id="IPR006860">
    <property type="entry name" value="FecR"/>
</dbReference>
<keyword evidence="1" id="KW-1133">Transmembrane helix</keyword>
<dbReference type="AlphaFoldDB" id="A0A3E4N6W6"/>
<dbReference type="PANTHER" id="PTHR30273">
    <property type="entry name" value="PERIPLASMIC SIGNAL SENSOR AND SIGMA FACTOR ACTIVATOR FECR-RELATED"/>
    <property type="match status" value="1"/>
</dbReference>
<evidence type="ECO:0000259" key="2">
    <source>
        <dbReference type="Pfam" id="PF04773"/>
    </source>
</evidence>
<feature type="transmembrane region" description="Helical" evidence="1">
    <location>
        <begin position="92"/>
        <end position="110"/>
    </location>
</feature>
<dbReference type="EMBL" id="QSQT01000002">
    <property type="protein sequence ID" value="RGK58027.1"/>
    <property type="molecule type" value="Genomic_DNA"/>
</dbReference>
<feature type="domain" description="FecR protein" evidence="2">
    <location>
        <begin position="128"/>
        <end position="219"/>
    </location>
</feature>
<dbReference type="Gene3D" id="3.55.50.30">
    <property type="match status" value="1"/>
</dbReference>
<dbReference type="InterPro" id="IPR012373">
    <property type="entry name" value="Ferrdict_sens_TM"/>
</dbReference>
<organism evidence="4 5">
    <name type="scientific">Phocaeicola plebeius</name>
    <dbReference type="NCBI Taxonomy" id="310297"/>
    <lineage>
        <taxon>Bacteria</taxon>
        <taxon>Pseudomonadati</taxon>
        <taxon>Bacteroidota</taxon>
        <taxon>Bacteroidia</taxon>
        <taxon>Bacteroidales</taxon>
        <taxon>Bacteroidaceae</taxon>
        <taxon>Phocaeicola</taxon>
    </lineage>
</organism>
<dbReference type="FunFam" id="2.60.120.1440:FF:000001">
    <property type="entry name" value="Putative anti-sigma factor"/>
    <property type="match status" value="1"/>
</dbReference>
<protein>
    <submittedName>
        <fullName evidence="4">DUF4974 domain-containing protein</fullName>
    </submittedName>
</protein>
<proteinExistence type="predicted"/>
<dbReference type="InterPro" id="IPR032508">
    <property type="entry name" value="FecR_C"/>
</dbReference>
<keyword evidence="1" id="KW-0812">Transmembrane</keyword>
<gene>
    <name evidence="4" type="ORF">DXD04_01875</name>
</gene>
<reference evidence="4 5" key="1">
    <citation type="submission" date="2018-08" db="EMBL/GenBank/DDBJ databases">
        <title>A genome reference for cultivated species of the human gut microbiota.</title>
        <authorList>
            <person name="Zou Y."/>
            <person name="Xue W."/>
            <person name="Luo G."/>
        </authorList>
    </citation>
    <scope>NUCLEOTIDE SEQUENCE [LARGE SCALE GENOMIC DNA]</scope>
    <source>
        <strain evidence="4 5">TF10-3AC</strain>
    </source>
</reference>
<dbReference type="PIRSF" id="PIRSF018266">
    <property type="entry name" value="FecR"/>
    <property type="match status" value="1"/>
</dbReference>
<accession>A0A3E4N6W6</accession>
<dbReference type="Gene3D" id="2.60.120.1440">
    <property type="match status" value="1"/>
</dbReference>
<dbReference type="GO" id="GO:0016989">
    <property type="term" value="F:sigma factor antagonist activity"/>
    <property type="evidence" value="ECO:0007669"/>
    <property type="project" value="TreeGrafter"/>
</dbReference>
<evidence type="ECO:0000259" key="3">
    <source>
        <dbReference type="Pfam" id="PF16344"/>
    </source>
</evidence>
<name>A0A3E4N6W6_9BACT</name>
<comment type="caution">
    <text evidence="4">The sequence shown here is derived from an EMBL/GenBank/DDBJ whole genome shotgun (WGS) entry which is preliminary data.</text>
</comment>
<dbReference type="Pfam" id="PF04773">
    <property type="entry name" value="FecR"/>
    <property type="match status" value="1"/>
</dbReference>
<dbReference type="Proteomes" id="UP000260862">
    <property type="component" value="Unassembled WGS sequence"/>
</dbReference>
<sequence>MEERNSHIDELIAAFLSKGLSKEAREELDAWIASSEANRRYFMQQQEIWFSAVQEEERTRYDADRAFETFRKRVAASTAQKQSKKVIDWKTIYKYAAAVLVVGLISFFSYRQGESNLQNALTQVEVEAPLGAQTRLRLPDGTLVVLNAGSRLVYPQDFGVDNREVELSGEGYFEVERNEKLPFHVQTPSLSVRVLGTKFNFRDYPNDEEAVVSLLEGKVVLDNRLRAEAEMILLPNEQVTLDKAEGHMKKETKEVKNVLEWTSGKLFFDELPLPEVVKILERSYDVHITFATDSLREFRFYGSFGRGEQGIKDILEALEKTGKVRYKQKDREITLY</sequence>
<keyword evidence="1" id="KW-0472">Membrane</keyword>
<evidence type="ECO:0000256" key="1">
    <source>
        <dbReference type="SAM" id="Phobius"/>
    </source>
</evidence>
<dbReference type="RefSeq" id="WP_117670358.1">
    <property type="nucleotide sequence ID" value="NZ_CABOGR010000002.1"/>
</dbReference>
<feature type="domain" description="Protein FecR C-terminal" evidence="3">
    <location>
        <begin position="265"/>
        <end position="335"/>
    </location>
</feature>